<protein>
    <submittedName>
        <fullName evidence="2">Amino acid adenylation domain-containing protein</fullName>
    </submittedName>
</protein>
<dbReference type="InterPro" id="IPR036736">
    <property type="entry name" value="ACP-like_sf"/>
</dbReference>
<dbReference type="Gene3D" id="3.30.300.30">
    <property type="match status" value="1"/>
</dbReference>
<dbReference type="Pfam" id="PF00668">
    <property type="entry name" value="Condensation"/>
    <property type="match status" value="2"/>
</dbReference>
<dbReference type="PROSITE" id="PS50075">
    <property type="entry name" value="CARRIER"/>
    <property type="match status" value="1"/>
</dbReference>
<dbReference type="SUPFAM" id="SSF56801">
    <property type="entry name" value="Acetyl-CoA synthetase-like"/>
    <property type="match status" value="1"/>
</dbReference>
<dbReference type="SUPFAM" id="SSF53474">
    <property type="entry name" value="alpha/beta-Hydrolases"/>
    <property type="match status" value="1"/>
</dbReference>
<dbReference type="GO" id="GO:0031177">
    <property type="term" value="F:phosphopantetheine binding"/>
    <property type="evidence" value="ECO:0007669"/>
    <property type="project" value="TreeGrafter"/>
</dbReference>
<dbReference type="SUPFAM" id="SSF52777">
    <property type="entry name" value="CoA-dependent acyltransferases"/>
    <property type="match status" value="3"/>
</dbReference>
<dbReference type="Pfam" id="PF00975">
    <property type="entry name" value="Thioesterase"/>
    <property type="match status" value="1"/>
</dbReference>
<dbReference type="InterPro" id="IPR001242">
    <property type="entry name" value="Condensation_dom"/>
</dbReference>
<dbReference type="PANTHER" id="PTHR45527">
    <property type="entry name" value="NONRIBOSOMAL PEPTIDE SYNTHETASE"/>
    <property type="match status" value="1"/>
</dbReference>
<dbReference type="InterPro" id="IPR023213">
    <property type="entry name" value="CAT-like_dom_sf"/>
</dbReference>
<keyword evidence="3" id="KW-1185">Reference proteome</keyword>
<accession>A0A1T4U2C6</accession>
<dbReference type="GO" id="GO:0005737">
    <property type="term" value="C:cytoplasm"/>
    <property type="evidence" value="ECO:0007669"/>
    <property type="project" value="TreeGrafter"/>
</dbReference>
<dbReference type="InterPro" id="IPR009081">
    <property type="entry name" value="PP-bd_ACP"/>
</dbReference>
<dbReference type="Gene3D" id="3.40.50.12780">
    <property type="entry name" value="N-terminal domain of ligase-like"/>
    <property type="match status" value="1"/>
</dbReference>
<dbReference type="InterPro" id="IPR025110">
    <property type="entry name" value="AMP-bd_C"/>
</dbReference>
<dbReference type="Gene3D" id="1.10.1200.10">
    <property type="entry name" value="ACP-like"/>
    <property type="match status" value="1"/>
</dbReference>
<dbReference type="GO" id="GO:0043041">
    <property type="term" value="P:amino acid activation for nonribosomal peptide biosynthetic process"/>
    <property type="evidence" value="ECO:0007669"/>
    <property type="project" value="TreeGrafter"/>
</dbReference>
<evidence type="ECO:0000313" key="3">
    <source>
        <dbReference type="Proteomes" id="UP000190367"/>
    </source>
</evidence>
<evidence type="ECO:0000313" key="2">
    <source>
        <dbReference type="EMBL" id="SKA46699.1"/>
    </source>
</evidence>
<dbReference type="Gene3D" id="3.30.559.30">
    <property type="entry name" value="Nonribosomal peptide synthetase, condensation domain"/>
    <property type="match status" value="2"/>
</dbReference>
<dbReference type="OrthoDB" id="9765680at2"/>
<proteinExistence type="predicted"/>
<dbReference type="CDD" id="cd05930">
    <property type="entry name" value="A_NRPS"/>
    <property type="match status" value="1"/>
</dbReference>
<dbReference type="RefSeq" id="WP_078673070.1">
    <property type="nucleotide sequence ID" value="NZ_FUWZ01000008.1"/>
</dbReference>
<dbReference type="STRING" id="634771.SAMN04488128_1085"/>
<dbReference type="InterPro" id="IPR045851">
    <property type="entry name" value="AMP-bd_C_sf"/>
</dbReference>
<reference evidence="3" key="1">
    <citation type="submission" date="2017-02" db="EMBL/GenBank/DDBJ databases">
        <authorList>
            <person name="Varghese N."/>
            <person name="Submissions S."/>
        </authorList>
    </citation>
    <scope>NUCLEOTIDE SEQUENCE [LARGE SCALE GENOMIC DNA]</scope>
    <source>
        <strain evidence="3">DSM 22224</strain>
    </source>
</reference>
<dbReference type="PROSITE" id="PS00455">
    <property type="entry name" value="AMP_BINDING"/>
    <property type="match status" value="1"/>
</dbReference>
<dbReference type="Pfam" id="PF13193">
    <property type="entry name" value="AMP-binding_C"/>
    <property type="match status" value="1"/>
</dbReference>
<organism evidence="2 3">
    <name type="scientific">Chitinophaga eiseniae</name>
    <dbReference type="NCBI Taxonomy" id="634771"/>
    <lineage>
        <taxon>Bacteria</taxon>
        <taxon>Pseudomonadati</taxon>
        <taxon>Bacteroidota</taxon>
        <taxon>Chitinophagia</taxon>
        <taxon>Chitinophagales</taxon>
        <taxon>Chitinophagaceae</taxon>
        <taxon>Chitinophaga</taxon>
    </lineage>
</organism>
<dbReference type="InterPro" id="IPR001031">
    <property type="entry name" value="Thioesterase"/>
</dbReference>
<dbReference type="SMART" id="SM01294">
    <property type="entry name" value="PKS_PP_betabranch"/>
    <property type="match status" value="1"/>
</dbReference>
<dbReference type="InterPro" id="IPR000873">
    <property type="entry name" value="AMP-dep_synth/lig_dom"/>
</dbReference>
<dbReference type="GO" id="GO:0044550">
    <property type="term" value="P:secondary metabolite biosynthetic process"/>
    <property type="evidence" value="ECO:0007669"/>
    <property type="project" value="TreeGrafter"/>
</dbReference>
<dbReference type="Proteomes" id="UP000190367">
    <property type="component" value="Unassembled WGS sequence"/>
</dbReference>
<evidence type="ECO:0000259" key="1">
    <source>
        <dbReference type="PROSITE" id="PS50075"/>
    </source>
</evidence>
<dbReference type="Pfam" id="PF00501">
    <property type="entry name" value="AMP-binding"/>
    <property type="match status" value="1"/>
</dbReference>
<dbReference type="InterPro" id="IPR020845">
    <property type="entry name" value="AMP-binding_CS"/>
</dbReference>
<name>A0A1T4U2C6_9BACT</name>
<sequence length="1516" mass="169107">MQTYRNWIKDNQRAVNVLLENELDYWLAQLDLAEAPFPTEKGTVYTATINTPFNNSFNGTELQNRGMAALLFSLYQLTNTAAQVIFREGHGRTPLGQYDVSDAVGWFTCKYPTRYNVVPDSLHRTLDMVTAANNAVPNGGVGFDVLKYYGPVYINRQLECPSGILFNYLGDLTFTGNTDTGHTKHTLFQSPHSGFSSTMESSRSAEGTALFKMNVNAWCDSNTFYCSLDIAPSLGLDAESCKRLTEHIQHHLNELLSGSQAAVKGKVTPFQRGLISYAFNHPESNSYINQNCFESSTEISFAFFREVCKILTVKYEILRTCYEFDYQTGNFASTLLPAGTLSCAYHDLSDANPQTALPPLLKQIKHRGFRINEEPLIRFSLVKIPAGKNIIVITSHHIIIDGTSVMYLLKELLNISSDLQAGKPVATSISTAHKFSTYADWIASKNEADALRYWKDLLAGATASLPEDKTTGEPEAAENSFADAAHHFSIHPDTAGILKEQHLTQAAALNYMVGFVMSKYNGTDTFVWGNTVTVRPFELDDMETIVGPCIATVPVKMNFNTDDHLVSAMKSLQLQLMESQEHAYVALNDINRCAGQQQLFSVTYVYQNFLKSELDEQQSGPFQSHFMQDNNISSHFPINILVYEGDRELSIRVKYRKDLFTGQLINDICQAVGNLFNNLQVIQELPVKDIDIFSICALKGSSLQGEYSNVEGITLHNAFMEAAERYPEKTAVRDVNNSVSYRELDHMSNRICRLLMDRNISGAVGIRMKRTANLIAVIIGILKSGCHVVSLEHDFPDEKIDWIHRNIGLAAVFTDEGTYLNVDTPAFSISTIAPLEKIDKLPYVDPSALCCINYTSGSTGVPKLVKINHTGHVNRVLWLAHCFPATAEDVYGFKTLLCFGPSMREVFEPLMQGSTLFVYTNESNNHPALFHEQTLNYRVTRLFLTPTFIRLLHEVELQDTFSALRYLEISGEPIAVELFDKLRSAFPAMKTVGRYGATEAPGTVYYTYDAHNSKRNLPLGQPIRNTGVAVLNEQGGILPTGVIGEIAISGESISTGYINRELEKGNFIIVNGKPHVKTGDLGYVNAGGILVFQSRKTRMLKIRGFRVEPAEIEANLMRHPGIKKSIVVPVVSKNNTRLTAFYIKKEAAAIQGLRAFLEERLPPYMIPHEFTEISKIPLTESGKVDYVGLSNLATTHSKGDLKPPATGIEKDVFEIVSDLIDHREFDVLSNFVEIGMDSILALKTIYKIRKSFNTDIVVSDLYMRPTVKELSAFIEKRMQEGPGEEAPCHLVNDQENNDLLFFVPPIGNSQIDIKTLENAVPPNITLAILQPVNADDVAALSIEKIAADYIAHIRKIAQNRSVHISGWSLGGTIAYEIAVQLERDGFSIAHLLLFDPGLYTPAYDHNMTRDKLEQILSGLAGQDLSADKEIKEKLLTDMLHANQLIVNYQPSAYSGAVHLFKPTDIGREERNFGKEMNGLEQYCKGTIHVTRLAGNHISMLNDIQRNRQIMMEFVGR</sequence>
<dbReference type="InterPro" id="IPR029058">
    <property type="entry name" value="AB_hydrolase_fold"/>
</dbReference>
<dbReference type="GO" id="GO:0003824">
    <property type="term" value="F:catalytic activity"/>
    <property type="evidence" value="ECO:0007669"/>
    <property type="project" value="InterPro"/>
</dbReference>
<dbReference type="Gene3D" id="3.40.50.1820">
    <property type="entry name" value="alpha/beta hydrolase"/>
    <property type="match status" value="1"/>
</dbReference>
<dbReference type="Gene3D" id="3.30.559.10">
    <property type="entry name" value="Chloramphenicol acetyltransferase-like domain"/>
    <property type="match status" value="1"/>
</dbReference>
<dbReference type="SUPFAM" id="SSF47336">
    <property type="entry name" value="ACP-like"/>
    <property type="match status" value="1"/>
</dbReference>
<dbReference type="Pfam" id="PF00550">
    <property type="entry name" value="PP-binding"/>
    <property type="match status" value="1"/>
</dbReference>
<dbReference type="EMBL" id="FUWZ01000008">
    <property type="protein sequence ID" value="SKA46699.1"/>
    <property type="molecule type" value="Genomic_DNA"/>
</dbReference>
<dbReference type="PANTHER" id="PTHR45527:SF1">
    <property type="entry name" value="FATTY ACID SYNTHASE"/>
    <property type="match status" value="1"/>
</dbReference>
<feature type="domain" description="Carrier" evidence="1">
    <location>
        <begin position="1203"/>
        <end position="1278"/>
    </location>
</feature>
<dbReference type="InterPro" id="IPR042099">
    <property type="entry name" value="ANL_N_sf"/>
</dbReference>
<gene>
    <name evidence="2" type="ORF">SAMN04488128_1085</name>
</gene>